<evidence type="ECO:0000313" key="2">
    <source>
        <dbReference type="EMBL" id="KZV87461.1"/>
    </source>
</evidence>
<feature type="region of interest" description="Disordered" evidence="1">
    <location>
        <begin position="1"/>
        <end position="69"/>
    </location>
</feature>
<dbReference type="InParanoid" id="A0A165EQ86"/>
<feature type="compositionally biased region" description="Basic and acidic residues" evidence="1">
    <location>
        <begin position="1"/>
        <end position="13"/>
    </location>
</feature>
<organism evidence="2 3">
    <name type="scientific">Exidia glandulosa HHB12029</name>
    <dbReference type="NCBI Taxonomy" id="1314781"/>
    <lineage>
        <taxon>Eukaryota</taxon>
        <taxon>Fungi</taxon>
        <taxon>Dikarya</taxon>
        <taxon>Basidiomycota</taxon>
        <taxon>Agaricomycotina</taxon>
        <taxon>Agaricomycetes</taxon>
        <taxon>Auriculariales</taxon>
        <taxon>Exidiaceae</taxon>
        <taxon>Exidia</taxon>
    </lineage>
</organism>
<accession>A0A165EQ86</accession>
<keyword evidence="3" id="KW-1185">Reference proteome</keyword>
<gene>
    <name evidence="2" type="ORF">EXIGLDRAFT_773609</name>
</gene>
<dbReference type="AlphaFoldDB" id="A0A165EQ86"/>
<sequence>MAAPFRDRKEPYARPRFQFYTDRDNRDSPPPPYSSAAQQAYVPHRYPDHAYPPRPIRSPPPTHNLPAQDALQPLDPARLAAAAALLSAAAARLAGAHAASPAFGALDAAVTDTGASAVAASSFFHTGTADAACDSSSFTHPRRSPSVV</sequence>
<name>A0A165EQ86_EXIGL</name>
<proteinExistence type="predicted"/>
<protein>
    <submittedName>
        <fullName evidence="2">Uncharacterized protein</fullName>
    </submittedName>
</protein>
<feature type="compositionally biased region" description="Pro residues" evidence="1">
    <location>
        <begin position="50"/>
        <end position="63"/>
    </location>
</feature>
<reference evidence="2 3" key="1">
    <citation type="journal article" date="2016" name="Mol. Biol. Evol.">
        <title>Comparative Genomics of Early-Diverging Mushroom-Forming Fungi Provides Insights into the Origins of Lignocellulose Decay Capabilities.</title>
        <authorList>
            <person name="Nagy L.G."/>
            <person name="Riley R."/>
            <person name="Tritt A."/>
            <person name="Adam C."/>
            <person name="Daum C."/>
            <person name="Floudas D."/>
            <person name="Sun H."/>
            <person name="Yadav J.S."/>
            <person name="Pangilinan J."/>
            <person name="Larsson K.H."/>
            <person name="Matsuura K."/>
            <person name="Barry K."/>
            <person name="Labutti K."/>
            <person name="Kuo R."/>
            <person name="Ohm R.A."/>
            <person name="Bhattacharya S.S."/>
            <person name="Shirouzu T."/>
            <person name="Yoshinaga Y."/>
            <person name="Martin F.M."/>
            <person name="Grigoriev I.V."/>
            <person name="Hibbett D.S."/>
        </authorList>
    </citation>
    <scope>NUCLEOTIDE SEQUENCE [LARGE SCALE GENOMIC DNA]</scope>
    <source>
        <strain evidence="2 3">HHB12029</strain>
    </source>
</reference>
<evidence type="ECO:0000256" key="1">
    <source>
        <dbReference type="SAM" id="MobiDB-lite"/>
    </source>
</evidence>
<dbReference type="EMBL" id="KV426124">
    <property type="protein sequence ID" value="KZV87461.1"/>
    <property type="molecule type" value="Genomic_DNA"/>
</dbReference>
<dbReference type="Proteomes" id="UP000077266">
    <property type="component" value="Unassembled WGS sequence"/>
</dbReference>
<evidence type="ECO:0000313" key="3">
    <source>
        <dbReference type="Proteomes" id="UP000077266"/>
    </source>
</evidence>